<organism evidence="2 3">
    <name type="scientific">Spirosoma agri</name>
    <dbReference type="NCBI Taxonomy" id="1987381"/>
    <lineage>
        <taxon>Bacteria</taxon>
        <taxon>Pseudomonadati</taxon>
        <taxon>Bacteroidota</taxon>
        <taxon>Cytophagia</taxon>
        <taxon>Cytophagales</taxon>
        <taxon>Cytophagaceae</taxon>
        <taxon>Spirosoma</taxon>
    </lineage>
</organism>
<dbReference type="Gene3D" id="3.30.70.1290">
    <property type="entry name" value="Transposase IS200-like"/>
    <property type="match status" value="1"/>
</dbReference>
<evidence type="ECO:0000313" key="3">
    <source>
        <dbReference type="Proteomes" id="UP000477386"/>
    </source>
</evidence>
<gene>
    <name evidence="2" type="ORF">GK091_10340</name>
</gene>
<keyword evidence="3" id="KW-1185">Reference proteome</keyword>
<protein>
    <submittedName>
        <fullName evidence="2">Transposase</fullName>
    </submittedName>
</protein>
<evidence type="ECO:0000259" key="1">
    <source>
        <dbReference type="SMART" id="SM01321"/>
    </source>
</evidence>
<feature type="domain" description="Transposase IS200-like" evidence="1">
    <location>
        <begin position="4"/>
        <end position="132"/>
    </location>
</feature>
<dbReference type="InterPro" id="IPR002686">
    <property type="entry name" value="Transposase_17"/>
</dbReference>
<sequence length="197" mass="23108">MNVESGQLYHVYNRGNNRQRLFFRPENYLYFLRKLRKHLLPTCDLLAYCLMPNHFHFLIATFDENSPSGVDNAYGSDVFRINQAIAVILRSYTRAINIQECRTGSLLQQETKAKWLDKNQYVAACLHYIHQNPMRASLSERLEDWPYSSYLDYAGLRNGTLCNQQVARLVLPVDFDNFLDESFQVIDPDLLKELRFS</sequence>
<dbReference type="GO" id="GO:0006313">
    <property type="term" value="P:DNA transposition"/>
    <property type="evidence" value="ECO:0007669"/>
    <property type="project" value="InterPro"/>
</dbReference>
<dbReference type="PANTHER" id="PTHR34322">
    <property type="entry name" value="TRANSPOSASE, Y1_TNP DOMAIN-CONTAINING"/>
    <property type="match status" value="1"/>
</dbReference>
<dbReference type="AlphaFoldDB" id="A0A6M0IG68"/>
<dbReference type="SUPFAM" id="SSF143422">
    <property type="entry name" value="Transposase IS200-like"/>
    <property type="match status" value="1"/>
</dbReference>
<evidence type="ECO:0000313" key="2">
    <source>
        <dbReference type="EMBL" id="NEU67280.1"/>
    </source>
</evidence>
<dbReference type="Proteomes" id="UP000477386">
    <property type="component" value="Unassembled WGS sequence"/>
</dbReference>
<proteinExistence type="predicted"/>
<dbReference type="RefSeq" id="WP_164037029.1">
    <property type="nucleotide sequence ID" value="NZ_JAAGNZ010000001.1"/>
</dbReference>
<dbReference type="SMART" id="SM01321">
    <property type="entry name" value="Y1_Tnp"/>
    <property type="match status" value="1"/>
</dbReference>
<comment type="caution">
    <text evidence="2">The sequence shown here is derived from an EMBL/GenBank/DDBJ whole genome shotgun (WGS) entry which is preliminary data.</text>
</comment>
<accession>A0A6M0IG68</accession>
<dbReference type="GO" id="GO:0003677">
    <property type="term" value="F:DNA binding"/>
    <property type="evidence" value="ECO:0007669"/>
    <property type="project" value="InterPro"/>
</dbReference>
<dbReference type="InterPro" id="IPR036515">
    <property type="entry name" value="Transposase_17_sf"/>
</dbReference>
<reference evidence="2 3" key="1">
    <citation type="submission" date="2020-02" db="EMBL/GenBank/DDBJ databases">
        <title>Draft genome sequence of two Spirosoma agri KCTC 52727 and Spirosoma terrae KCTC 52035.</title>
        <authorList>
            <person name="Rojas J."/>
            <person name="Ambika Manirajan B."/>
            <person name="Ratering S."/>
            <person name="Suarez C."/>
            <person name="Schnell S."/>
        </authorList>
    </citation>
    <scope>NUCLEOTIDE SEQUENCE [LARGE SCALE GENOMIC DNA]</scope>
    <source>
        <strain evidence="2 3">KCTC 52727</strain>
    </source>
</reference>
<dbReference type="GO" id="GO:0004803">
    <property type="term" value="F:transposase activity"/>
    <property type="evidence" value="ECO:0007669"/>
    <property type="project" value="InterPro"/>
</dbReference>
<dbReference type="PANTHER" id="PTHR34322:SF2">
    <property type="entry name" value="TRANSPOSASE IS200-LIKE DOMAIN-CONTAINING PROTEIN"/>
    <property type="match status" value="1"/>
</dbReference>
<name>A0A6M0IG68_9BACT</name>
<dbReference type="EMBL" id="JAAGNZ010000001">
    <property type="protein sequence ID" value="NEU67280.1"/>
    <property type="molecule type" value="Genomic_DNA"/>
</dbReference>